<dbReference type="EMBL" id="BAABJQ010000013">
    <property type="protein sequence ID" value="GAA5190063.1"/>
    <property type="molecule type" value="Genomic_DNA"/>
</dbReference>
<dbReference type="Proteomes" id="UP001501570">
    <property type="component" value="Unassembled WGS sequence"/>
</dbReference>
<feature type="transmembrane region" description="Helical" evidence="1">
    <location>
        <begin position="162"/>
        <end position="183"/>
    </location>
</feature>
<comment type="caution">
    <text evidence="2">The sequence shown here is derived from an EMBL/GenBank/DDBJ whole genome shotgun (WGS) entry which is preliminary data.</text>
</comment>
<keyword evidence="1" id="KW-1133">Transmembrane helix</keyword>
<evidence type="ECO:0008006" key="4">
    <source>
        <dbReference type="Google" id="ProtNLM"/>
    </source>
</evidence>
<evidence type="ECO:0000256" key="1">
    <source>
        <dbReference type="SAM" id="Phobius"/>
    </source>
</evidence>
<feature type="transmembrane region" description="Helical" evidence="1">
    <location>
        <begin position="6"/>
        <end position="25"/>
    </location>
</feature>
<keyword evidence="3" id="KW-1185">Reference proteome</keyword>
<feature type="transmembrane region" description="Helical" evidence="1">
    <location>
        <begin position="345"/>
        <end position="366"/>
    </location>
</feature>
<protein>
    <recommendedName>
        <fullName evidence="4">DUF2207 domain-containing protein</fullName>
    </recommendedName>
</protein>
<reference evidence="3" key="1">
    <citation type="journal article" date="2019" name="Int. J. Syst. Evol. Microbiol.">
        <title>The Global Catalogue of Microorganisms (GCM) 10K type strain sequencing project: providing services to taxonomists for standard genome sequencing and annotation.</title>
        <authorList>
            <consortium name="The Broad Institute Genomics Platform"/>
            <consortium name="The Broad Institute Genome Sequencing Center for Infectious Disease"/>
            <person name="Wu L."/>
            <person name="Ma J."/>
        </authorList>
    </citation>
    <scope>NUCLEOTIDE SEQUENCE [LARGE SCALE GENOMIC DNA]</scope>
    <source>
        <strain evidence="3">JCM 18304</strain>
    </source>
</reference>
<proteinExistence type="predicted"/>
<sequence>MLSQVTLAIFAGCSLAAWLAAFWLAHWATRARVRADPAAPADEFEADPAVAALLCPPDGSVPRSAATAVLWDLAARGVLTAWLDRNGQCWVRPTADRGTLTGYERHVLRHVTSRAVTGSGVAPALALSLPSGEHERRWHAEFADLVVRDARARGLVAARAPLAARVLLGLAVLVPVGFATAAARHGDWHGDQLGTGLAFSALAGLALLSWMGRALSRPVPKGHGRAVAAQCLALRARLSAEPRTSPPAPGDRLPGYSVALAGAAPGPLSLVSARRDKAWSSRDGEWRPVRVHALRRSSAERAPGPVLMVFVALGVAVLLGAWLLLLNLLTHLVVPDRLGSVWEPAALAAGWLLWCAGVWRAGVGLYREVYDRLRPHRIIVGQVVHVEYQADSESTSFAIAVDDGTGDDIPLYQVDPSLYRIVGYGSRVRMELMPKTRRTVRVDLVPAPGATIPGRTDYGTAVKNS</sequence>
<accession>A0ABP9S130</accession>
<evidence type="ECO:0000313" key="3">
    <source>
        <dbReference type="Proteomes" id="UP001501570"/>
    </source>
</evidence>
<keyword evidence="1" id="KW-0812">Transmembrane</keyword>
<feature type="transmembrane region" description="Helical" evidence="1">
    <location>
        <begin position="195"/>
        <end position="215"/>
    </location>
</feature>
<organism evidence="2 3">
    <name type="scientific">Rugosimonospora acidiphila</name>
    <dbReference type="NCBI Taxonomy" id="556531"/>
    <lineage>
        <taxon>Bacteria</taxon>
        <taxon>Bacillati</taxon>
        <taxon>Actinomycetota</taxon>
        <taxon>Actinomycetes</taxon>
        <taxon>Micromonosporales</taxon>
        <taxon>Micromonosporaceae</taxon>
        <taxon>Rugosimonospora</taxon>
    </lineage>
</organism>
<name>A0ABP9S130_9ACTN</name>
<evidence type="ECO:0000313" key="2">
    <source>
        <dbReference type="EMBL" id="GAA5190063.1"/>
    </source>
</evidence>
<keyword evidence="1" id="KW-0472">Membrane</keyword>
<gene>
    <name evidence="2" type="ORF">GCM10023322_44270</name>
</gene>
<feature type="transmembrane region" description="Helical" evidence="1">
    <location>
        <begin position="305"/>
        <end position="325"/>
    </location>
</feature>
<dbReference type="RefSeq" id="WP_345632412.1">
    <property type="nucleotide sequence ID" value="NZ_BAABJQ010000013.1"/>
</dbReference>